<dbReference type="PROSITE" id="PS51257">
    <property type="entry name" value="PROKAR_LIPOPROTEIN"/>
    <property type="match status" value="1"/>
</dbReference>
<reference evidence="1 2" key="1">
    <citation type="submission" date="2020-08" db="EMBL/GenBank/DDBJ databases">
        <title>Genomic Encyclopedia of Type Strains, Phase III (KMG-III): the genomes of soil and plant-associated and newly described type strains.</title>
        <authorList>
            <person name="Whitman W."/>
        </authorList>
    </citation>
    <scope>NUCLEOTIDE SEQUENCE [LARGE SCALE GENOMIC DNA]</scope>
    <source>
        <strain evidence="1 2">CECT 5831</strain>
    </source>
</reference>
<dbReference type="EMBL" id="JACHXJ010000002">
    <property type="protein sequence ID" value="MBB3128580.1"/>
    <property type="molecule type" value="Genomic_DNA"/>
</dbReference>
<dbReference type="SUPFAM" id="SSF53850">
    <property type="entry name" value="Periplasmic binding protein-like II"/>
    <property type="match status" value="1"/>
</dbReference>
<dbReference type="PANTHER" id="PTHR43649:SF30">
    <property type="entry name" value="ABC TRANSPORTER SUBSTRATE-BINDING PROTEIN"/>
    <property type="match status" value="1"/>
</dbReference>
<dbReference type="Pfam" id="PF01547">
    <property type="entry name" value="SBP_bac_1"/>
    <property type="match status" value="1"/>
</dbReference>
<dbReference type="Proteomes" id="UP000517523">
    <property type="component" value="Unassembled WGS sequence"/>
</dbReference>
<evidence type="ECO:0000313" key="2">
    <source>
        <dbReference type="Proteomes" id="UP000517523"/>
    </source>
</evidence>
<organism evidence="1 2">
    <name type="scientific">Paenibacillus rhizosphaerae</name>
    <dbReference type="NCBI Taxonomy" id="297318"/>
    <lineage>
        <taxon>Bacteria</taxon>
        <taxon>Bacillati</taxon>
        <taxon>Bacillota</taxon>
        <taxon>Bacilli</taxon>
        <taxon>Bacillales</taxon>
        <taxon>Paenibacillaceae</taxon>
        <taxon>Paenibacillus</taxon>
    </lineage>
</organism>
<keyword evidence="1" id="KW-0762">Sugar transport</keyword>
<evidence type="ECO:0000313" key="1">
    <source>
        <dbReference type="EMBL" id="MBB3128580.1"/>
    </source>
</evidence>
<dbReference type="InterPro" id="IPR006059">
    <property type="entry name" value="SBP"/>
</dbReference>
<name>A0A839TSE2_9BACL</name>
<protein>
    <submittedName>
        <fullName evidence="1">Multiple sugar transport system substrate-binding protein</fullName>
    </submittedName>
</protein>
<comment type="caution">
    <text evidence="1">The sequence shown here is derived from an EMBL/GenBank/DDBJ whole genome shotgun (WGS) entry which is preliminary data.</text>
</comment>
<proteinExistence type="predicted"/>
<gene>
    <name evidence="1" type="ORF">FHS19_003234</name>
</gene>
<dbReference type="Gene3D" id="3.40.190.10">
    <property type="entry name" value="Periplasmic binding protein-like II"/>
    <property type="match status" value="1"/>
</dbReference>
<dbReference type="RefSeq" id="WP_183582734.1">
    <property type="nucleotide sequence ID" value="NZ_JACHXJ010000002.1"/>
</dbReference>
<keyword evidence="1" id="KW-0813">Transport</keyword>
<sequence>MKQWFKGILSMALAATIVVTGCSNGKENADSEATGKGGNGGSDVVDLTIWGAVPEENGPQTVVDKWNAAHPDVQVKYVRYINDDSGNTKLDTALMMQSDAPDIFFSYGENNLFRRENSGMTAPLDELISAQGFDVDGVIGSENLLKFNDQIHYLPAYKNIDFVVLNKAALDEIGQPVPTDWTWDEFADLALKLNKDGRKGAFVTPGADLLIGKFTLVSSQPKDSFYTAEGLSNFNNPAMKKGLEIQKKLYDEGAMVGWGEGIANKLDPANELLTGKAAMVYGGAWMMRSLKDTDTWPRDFAVAFAPAPQYEKGTNVNNGGMNDFMSINNNSAHKEEAFQFMSWYLQEGNMDMIPGGRIPTNKTADFDQVTQLIVGDKQDVIDQESLGNVLKADYTFAVREKATAFPQITTISKEEAEKYFMDQQSVDDTLSAMQERADKVIQSESK</sequence>
<accession>A0A839TSE2</accession>
<dbReference type="PANTHER" id="PTHR43649">
    <property type="entry name" value="ARABINOSE-BINDING PROTEIN-RELATED"/>
    <property type="match status" value="1"/>
</dbReference>
<dbReference type="AlphaFoldDB" id="A0A839TSE2"/>
<dbReference type="InterPro" id="IPR050490">
    <property type="entry name" value="Bact_solute-bd_prot1"/>
</dbReference>